<reference evidence="1" key="1">
    <citation type="journal article" date="2019" name="Sci. Rep.">
        <title>Draft genome of Tanacetum cinerariifolium, the natural source of mosquito coil.</title>
        <authorList>
            <person name="Yamashiro T."/>
            <person name="Shiraishi A."/>
            <person name="Satake H."/>
            <person name="Nakayama K."/>
        </authorList>
    </citation>
    <scope>NUCLEOTIDE SEQUENCE</scope>
</reference>
<feature type="non-terminal residue" evidence="1">
    <location>
        <position position="1"/>
    </location>
</feature>
<protein>
    <recommendedName>
        <fullName evidence="2">Zinc knuckle CX2CX4HX4C</fullName>
    </recommendedName>
</protein>
<dbReference type="EMBL" id="BKCJ010438028">
    <property type="protein sequence ID" value="GFA51785.1"/>
    <property type="molecule type" value="Genomic_DNA"/>
</dbReference>
<evidence type="ECO:0000313" key="1">
    <source>
        <dbReference type="EMBL" id="GFA51785.1"/>
    </source>
</evidence>
<organism evidence="1">
    <name type="scientific">Tanacetum cinerariifolium</name>
    <name type="common">Dalmatian daisy</name>
    <name type="synonym">Chrysanthemum cinerariifolium</name>
    <dbReference type="NCBI Taxonomy" id="118510"/>
    <lineage>
        <taxon>Eukaryota</taxon>
        <taxon>Viridiplantae</taxon>
        <taxon>Streptophyta</taxon>
        <taxon>Embryophyta</taxon>
        <taxon>Tracheophyta</taxon>
        <taxon>Spermatophyta</taxon>
        <taxon>Magnoliopsida</taxon>
        <taxon>eudicotyledons</taxon>
        <taxon>Gunneridae</taxon>
        <taxon>Pentapetalae</taxon>
        <taxon>asterids</taxon>
        <taxon>campanulids</taxon>
        <taxon>Asterales</taxon>
        <taxon>Asteraceae</taxon>
        <taxon>Asteroideae</taxon>
        <taxon>Anthemideae</taxon>
        <taxon>Anthemidinae</taxon>
        <taxon>Tanacetum</taxon>
    </lineage>
</organism>
<evidence type="ECO:0008006" key="2">
    <source>
        <dbReference type="Google" id="ProtNLM"/>
    </source>
</evidence>
<sequence>FLLWTRYVAIPFQNGSGHSLGKIDIEYEWKPPHCDTCKIFDHTDEYFPKKPKTTILKPVTDDDFVGVTLKGKGKHAYKPRDIDGVRVTKPKPNYFYRLVGKSMNVDGEASTSQPKEMTHTNTQLFAKKVSLKYDDINIISFKNSFDTLTDQDDMFETDKSAWQNNNNIENNVNEIDSEEVENGFVKDNGKPMDGLIDDARKKVEAPPKKTLRKTGIWSSRKRTLLKET</sequence>
<comment type="caution">
    <text evidence="1">The sequence shown here is derived from an EMBL/GenBank/DDBJ whole genome shotgun (WGS) entry which is preliminary data.</text>
</comment>
<proteinExistence type="predicted"/>
<dbReference type="AlphaFoldDB" id="A0A699JQH5"/>
<accession>A0A699JQH5</accession>
<name>A0A699JQH5_TANCI</name>
<gene>
    <name evidence="1" type="ORF">Tci_623757</name>
</gene>